<protein>
    <submittedName>
        <fullName evidence="1">Uncharacterized protein</fullName>
    </submittedName>
</protein>
<accession>A0A381RGW3</accession>
<dbReference type="EMBL" id="UINC01001914">
    <property type="protein sequence ID" value="SUZ90671.1"/>
    <property type="molecule type" value="Genomic_DNA"/>
</dbReference>
<gene>
    <name evidence="1" type="ORF">METZ01_LOCUS43525</name>
</gene>
<dbReference type="AlphaFoldDB" id="A0A381RGW3"/>
<evidence type="ECO:0000313" key="1">
    <source>
        <dbReference type="EMBL" id="SUZ90671.1"/>
    </source>
</evidence>
<organism evidence="1">
    <name type="scientific">marine metagenome</name>
    <dbReference type="NCBI Taxonomy" id="408172"/>
    <lineage>
        <taxon>unclassified sequences</taxon>
        <taxon>metagenomes</taxon>
        <taxon>ecological metagenomes</taxon>
    </lineage>
</organism>
<reference evidence="1" key="1">
    <citation type="submission" date="2018-05" db="EMBL/GenBank/DDBJ databases">
        <authorList>
            <person name="Lanie J.A."/>
            <person name="Ng W.-L."/>
            <person name="Kazmierczak K.M."/>
            <person name="Andrzejewski T.M."/>
            <person name="Davidsen T.M."/>
            <person name="Wayne K.J."/>
            <person name="Tettelin H."/>
            <person name="Glass J.I."/>
            <person name="Rusch D."/>
            <person name="Podicherti R."/>
            <person name="Tsui H.-C.T."/>
            <person name="Winkler M.E."/>
        </authorList>
    </citation>
    <scope>NUCLEOTIDE SEQUENCE</scope>
</reference>
<sequence length="356" mass="38449">MAAGDYRPLKVDSTVGASDLKEMTDAEIKDKIVPVILTKWATNQSDAQRGNIQLRATTTTGNLGYFVDTKRDDPIGTHPSGGAYTTYGQYGFASNDDSLESTGGEVWPLYSESQSAIQEMNAAKLIDDIMRCCEEVYAEASIGSTGIGSYYFGLLNPYSSHGGTWIDVAGGTNAPSGGEHTATATNTQHGESDDVYTLFRKTAHSGLGTIPPVKYKGTSGDVQQMTDAEIETLTNHFINRITSGPSGNGIGTYIMTTSGAPGSGTWVYAGGFTDYMCSVSDQQYSSQYSGQYTGYWSGQYRTTYGNYGGARYGPWYTGQYSTQYSGQYTGYWTGATVNDDAYSNIQTNYGLYRRLA</sequence>
<proteinExistence type="predicted"/>
<name>A0A381RGW3_9ZZZZ</name>